<dbReference type="OrthoDB" id="414666at2759"/>
<dbReference type="Gene3D" id="3.30.160.60">
    <property type="entry name" value="Classic Zinc Finger"/>
    <property type="match status" value="1"/>
</dbReference>
<accession>A0A9P1G4C0</accession>
<sequence length="1552" mass="175302">MLAIWIAIAWTTLLDSRHCNPVPTPGTAVVGMIPLADPQRRITDFWSPQGTSRKGEGYCGTISTVGADDWISNFCQSSAKHGQPPPMSNRSSHPSGPHTAVSKRSFKRACRRALYHGHSHYHGRRMTPADFPQGLVSRLQQEITVPSHRAPLRSTFSGKDRTTCMHWNPGGLSQATWLEIRHWLQRNPVDLVVISETRWSFSSHWHDQSWIYVHSATQEHKSGGILLMVSRRIAQPEQVGFNDIVAGRLVHLRVHYDNRALDLLAIYQYVDNKTPASALKREQVWSALNSALQRMPSRNNLICAGDFNCALEAQHPWVGATQFTWQGRKCSGLGHHDHVRLRDILKAHGLTAIDTWGPSGPDGTIADQYMAHAMTVAFVQSMWQGPAKLPTYHATAPGIPFDLEELVAAVAKLHTNKSAIFDHLIRLGTPSNLVQLAASWHEQTQYNLLFRGQTTAVPVGVMQRLPNGVSIKVPRAGGRHTCLPLRNKGSYLGAVISYHNFERDIHMLPHDFLHQLDWQPLHDVLQLIRSLITAAPEVPISVNPEDPVRTQVRRSMTEPPQPDVQMSPTPAVDQVHRHYQVAAQQFWPELERCIQTDDWTGLKRLEPCLEHLTHHCAICGTWCNRFQELHSHYRLYHDAQLKGGVAKGAQLTQVLQLSSPCELCHKAYSRVHSCPVALQVAILRLQMQEPDIRQQTELTCEICVQQFDDHSQMYQHMAREHGQTLSDWIPSRDSVQGSNQCRHCTLQFDSRSGLRRHITEGRCEAFDPLASLNPQDTTSQWSTWLRSGDFSPTGLTAHQRLQLTTTCQFCAVKYMRTGDLVAHLLQSHGPLWNDSQQMLRYLLQVVMASRGCICNPQAHEVGLAHICTPLRQVAMMMVSNDVPILVPTQFQATSLATQLSYLHDDALAQRVTDILLARMFDRLWTDPLILQTLRSRCLTCGGHYQPAELLRHLLTVHPQTCAWATQIAFQLHDLLQRFQQQDYRCNLCQQVFNLPAVSSETEHISLFCCNRSMDAWMDPNDQALMAGLEALAPLLLGTRKQPEGEDDGQPPKRHKAKAKDGQSSEGHNEMIMPLLKLMGQLILSHERSLQLAQRQDCFVLFCQNRPEGIVPHLTAMASKWREEWPQQKDNIRWPNLRTYLLKGVITELHRRVQQLASSKQGEQLWEVAVSKGTILPDGGWSFQKWAPESKQLVRAARPPVAMPQMLRNLQLLEDLLQSNAHVARFQSLRNNNQDAIPWILQINHRENEAWEVLVDLCHNTVWSLLGMSVKQHSQSLSKPAMLLQQTLGKGQAPQGKSRGRGKGLAMDNPGNNCYANSAYVSMIWATLSRTAFHFRDWGARSAILQQTLQHTDGTLFSLDHEDWFQHLMEGWNEEGEQADSAEFVHMLSSWTAMPAISNCWERRELLLLHIDRLVQAPSGRLSKCQAAINFGWEVQVPVLTAQDCTCMWTSFTVIACISHLGTAQNGHYQTILRTFPEVSDIANPSMWMMCDDGRTPYRILTVPALFAQGITCLWLCRSDRVEVHKLSPATDSAPSHEADLLTLLATQPDPEP</sequence>
<proteinExistence type="predicted"/>
<keyword evidence="2" id="KW-0677">Repeat</keyword>
<dbReference type="InterPro" id="IPR013087">
    <property type="entry name" value="Znf_C2H2_type"/>
</dbReference>
<keyword evidence="4" id="KW-0862">Zinc</keyword>
<dbReference type="InterPro" id="IPR038765">
    <property type="entry name" value="Papain-like_cys_pep_sf"/>
</dbReference>
<evidence type="ECO:0000259" key="7">
    <source>
        <dbReference type="PROSITE" id="PS00028"/>
    </source>
</evidence>
<organism evidence="8">
    <name type="scientific">Cladocopium goreaui</name>
    <dbReference type="NCBI Taxonomy" id="2562237"/>
    <lineage>
        <taxon>Eukaryota</taxon>
        <taxon>Sar</taxon>
        <taxon>Alveolata</taxon>
        <taxon>Dinophyceae</taxon>
        <taxon>Suessiales</taxon>
        <taxon>Symbiodiniaceae</taxon>
        <taxon>Cladocopium</taxon>
    </lineage>
</organism>
<evidence type="ECO:0000313" key="10">
    <source>
        <dbReference type="EMBL" id="CAL4784174.1"/>
    </source>
</evidence>
<feature type="region of interest" description="Disordered" evidence="5">
    <location>
        <begin position="1288"/>
        <end position="1307"/>
    </location>
</feature>
<dbReference type="SUPFAM" id="SSF56219">
    <property type="entry name" value="DNase I-like"/>
    <property type="match status" value="1"/>
</dbReference>
<dbReference type="EMBL" id="CAMXCT010002257">
    <property type="protein sequence ID" value="CAI3996862.1"/>
    <property type="molecule type" value="Genomic_DNA"/>
</dbReference>
<evidence type="ECO:0000256" key="4">
    <source>
        <dbReference type="ARBA" id="ARBA00022833"/>
    </source>
</evidence>
<feature type="chain" id="PRO_5043272468" evidence="6">
    <location>
        <begin position="17"/>
        <end position="1552"/>
    </location>
</feature>
<keyword evidence="1" id="KW-0479">Metal-binding</keyword>
<dbReference type="EMBL" id="CAMXCT020002257">
    <property type="protein sequence ID" value="CAL1150237.1"/>
    <property type="molecule type" value="Genomic_DNA"/>
</dbReference>
<evidence type="ECO:0000313" key="9">
    <source>
        <dbReference type="EMBL" id="CAL1150237.1"/>
    </source>
</evidence>
<keyword evidence="6" id="KW-0732">Signal</keyword>
<reference evidence="8" key="1">
    <citation type="submission" date="2022-10" db="EMBL/GenBank/DDBJ databases">
        <authorList>
            <person name="Chen Y."/>
            <person name="Dougan E. K."/>
            <person name="Chan C."/>
            <person name="Rhodes N."/>
            <person name="Thang M."/>
        </authorList>
    </citation>
    <scope>NUCLEOTIDE SEQUENCE</scope>
</reference>
<dbReference type="PROSITE" id="PS00028">
    <property type="entry name" value="ZINC_FINGER_C2H2_1"/>
    <property type="match status" value="3"/>
</dbReference>
<dbReference type="InterPro" id="IPR036691">
    <property type="entry name" value="Endo/exonu/phosph_ase_sf"/>
</dbReference>
<reference evidence="9" key="2">
    <citation type="submission" date="2024-04" db="EMBL/GenBank/DDBJ databases">
        <authorList>
            <person name="Chen Y."/>
            <person name="Shah S."/>
            <person name="Dougan E. K."/>
            <person name="Thang M."/>
            <person name="Chan C."/>
        </authorList>
    </citation>
    <scope>NUCLEOTIDE SEQUENCE [LARGE SCALE GENOMIC DNA]</scope>
</reference>
<dbReference type="SMART" id="SM00355">
    <property type="entry name" value="ZnF_C2H2"/>
    <property type="match status" value="5"/>
</dbReference>
<dbReference type="InterPro" id="IPR005135">
    <property type="entry name" value="Endo/exonuclease/phosphatase"/>
</dbReference>
<evidence type="ECO:0000313" key="11">
    <source>
        <dbReference type="Proteomes" id="UP001152797"/>
    </source>
</evidence>
<evidence type="ECO:0000256" key="1">
    <source>
        <dbReference type="ARBA" id="ARBA00022723"/>
    </source>
</evidence>
<dbReference type="PANTHER" id="PTHR24379:SF121">
    <property type="entry name" value="C2H2-TYPE DOMAIN-CONTAINING PROTEIN"/>
    <property type="match status" value="1"/>
</dbReference>
<feature type="domain" description="C2H2-type" evidence="7">
    <location>
        <begin position="700"/>
        <end position="721"/>
    </location>
</feature>
<evidence type="ECO:0000256" key="2">
    <source>
        <dbReference type="ARBA" id="ARBA00022737"/>
    </source>
</evidence>
<dbReference type="Gene3D" id="3.90.70.10">
    <property type="entry name" value="Cysteine proteinases"/>
    <property type="match status" value="1"/>
</dbReference>
<feature type="region of interest" description="Disordered" evidence="5">
    <location>
        <begin position="76"/>
        <end position="103"/>
    </location>
</feature>
<feature type="domain" description="C2H2-type" evidence="7">
    <location>
        <begin position="807"/>
        <end position="828"/>
    </location>
</feature>
<dbReference type="SUPFAM" id="SSF54001">
    <property type="entry name" value="Cysteine proteinases"/>
    <property type="match status" value="1"/>
</dbReference>
<comment type="caution">
    <text evidence="8">The sequence shown here is derived from an EMBL/GenBank/DDBJ whole genome shotgun (WGS) entry which is preliminary data.</text>
</comment>
<keyword evidence="3" id="KW-0863">Zinc-finger</keyword>
<dbReference type="GO" id="GO:0008270">
    <property type="term" value="F:zinc ion binding"/>
    <property type="evidence" value="ECO:0007669"/>
    <property type="project" value="UniProtKB-KW"/>
</dbReference>
<evidence type="ECO:0000256" key="3">
    <source>
        <dbReference type="ARBA" id="ARBA00022771"/>
    </source>
</evidence>
<keyword evidence="11" id="KW-1185">Reference proteome</keyword>
<evidence type="ECO:0000256" key="5">
    <source>
        <dbReference type="SAM" id="MobiDB-lite"/>
    </source>
</evidence>
<gene>
    <name evidence="8" type="ORF">C1SCF055_LOCUS23300</name>
</gene>
<feature type="signal peptide" evidence="6">
    <location>
        <begin position="1"/>
        <end position="16"/>
    </location>
</feature>
<feature type="domain" description="C2H2-type" evidence="7">
    <location>
        <begin position="616"/>
        <end position="637"/>
    </location>
</feature>
<feature type="region of interest" description="Disordered" evidence="5">
    <location>
        <begin position="1039"/>
        <end position="1065"/>
    </location>
</feature>
<dbReference type="GO" id="GO:0003824">
    <property type="term" value="F:catalytic activity"/>
    <property type="evidence" value="ECO:0007669"/>
    <property type="project" value="InterPro"/>
</dbReference>
<dbReference type="Proteomes" id="UP001152797">
    <property type="component" value="Unassembled WGS sequence"/>
</dbReference>
<evidence type="ECO:0000313" key="8">
    <source>
        <dbReference type="EMBL" id="CAI3996862.1"/>
    </source>
</evidence>
<dbReference type="Gene3D" id="3.60.10.10">
    <property type="entry name" value="Endonuclease/exonuclease/phosphatase"/>
    <property type="match status" value="1"/>
</dbReference>
<protein>
    <submittedName>
        <fullName evidence="10">Potassium/sodium hyperpolarization-activated cyclic nucleotide-gated channel 2</fullName>
    </submittedName>
</protein>
<dbReference type="PANTHER" id="PTHR24379">
    <property type="entry name" value="KRAB AND ZINC FINGER DOMAIN-CONTAINING"/>
    <property type="match status" value="1"/>
</dbReference>
<dbReference type="EMBL" id="CAMXCT030002257">
    <property type="protein sequence ID" value="CAL4784174.1"/>
    <property type="molecule type" value="Genomic_DNA"/>
</dbReference>
<dbReference type="Pfam" id="PF03372">
    <property type="entry name" value="Exo_endo_phos"/>
    <property type="match status" value="1"/>
</dbReference>
<evidence type="ECO:0000256" key="6">
    <source>
        <dbReference type="SAM" id="SignalP"/>
    </source>
</evidence>
<name>A0A9P1G4C0_9DINO</name>